<evidence type="ECO:0000313" key="3">
    <source>
        <dbReference type="EMBL" id="AAD41470.1"/>
    </source>
</evidence>
<keyword evidence="2" id="KW-0732">Signal</keyword>
<dbReference type="AlphaFoldDB" id="Q9XCY9"/>
<feature type="signal peptide" evidence="2">
    <location>
        <begin position="1"/>
        <end position="27"/>
    </location>
</feature>
<gene>
    <name evidence="3" type="primary">ssmB</name>
</gene>
<dbReference type="EMBL" id="AF118856">
    <property type="protein sequence ID" value="AAD41470.1"/>
    <property type="molecule type" value="Genomic_DNA"/>
</dbReference>
<protein>
    <submittedName>
        <fullName evidence="3">SsmB</fullName>
    </submittedName>
</protein>
<evidence type="ECO:0000256" key="2">
    <source>
        <dbReference type="SAM" id="SignalP"/>
    </source>
</evidence>
<feature type="region of interest" description="Disordered" evidence="1">
    <location>
        <begin position="22"/>
        <end position="54"/>
    </location>
</feature>
<name>Q9XCY9_STRNR</name>
<feature type="chain" id="PRO_5004336373" evidence="2">
    <location>
        <begin position="28"/>
        <end position="54"/>
    </location>
</feature>
<sequence>MTRAKTFLTGLALAAAIAAGASAPAIADDRQPTQSDFAPLDHHLPLAPADHHQP</sequence>
<accession>Q9XCY9</accession>
<evidence type="ECO:0000256" key="1">
    <source>
        <dbReference type="SAM" id="MobiDB-lite"/>
    </source>
</evidence>
<feature type="compositionally biased region" description="Basic and acidic residues" evidence="1">
    <location>
        <begin position="39"/>
        <end position="54"/>
    </location>
</feature>
<organism evidence="3">
    <name type="scientific">Streptomyces noursei</name>
    <name type="common">Streptomyces albulus</name>
    <dbReference type="NCBI Taxonomy" id="1971"/>
    <lineage>
        <taxon>Bacteria</taxon>
        <taxon>Bacillati</taxon>
        <taxon>Actinomycetota</taxon>
        <taxon>Actinomycetes</taxon>
        <taxon>Kitasatosporales</taxon>
        <taxon>Streptomycetaceae</taxon>
        <taxon>Streptomyces</taxon>
    </lineage>
</organism>
<proteinExistence type="predicted"/>
<reference evidence="3" key="1">
    <citation type="journal article" date="1999" name="FEMS Microbiol. Lett.">
        <title>Molecular cloning and analysis of a pleiotropic regulatory gene locus from the nystatin producer Streptomyces noursei ATCC11455.</title>
        <authorList>
            <person name="Sekurova O."/>
            <person name="Sletta H."/>
            <person name="Ellingsen T.E."/>
            <person name="Valla S."/>
            <person name="Zotchev S."/>
        </authorList>
    </citation>
    <scope>NUCLEOTIDE SEQUENCE</scope>
    <source>
        <strain evidence="3">ATCC11455</strain>
    </source>
</reference>